<evidence type="ECO:0000313" key="7">
    <source>
        <dbReference type="EMBL" id="NNM71627.1"/>
    </source>
</evidence>
<proteinExistence type="inferred from homology"/>
<keyword evidence="2" id="KW-1277">Toxin-antitoxin system</keyword>
<keyword evidence="1" id="KW-0678">Repressor</keyword>
<dbReference type="RefSeq" id="WP_171217065.1">
    <property type="nucleotide sequence ID" value="NZ_JABEPP010000001.1"/>
</dbReference>
<sequence>MASKPTPDTHTRAVNLRIREDVRGLIDRAARAHGKTRSDFMIDAARRAAEDALLDQTLVRVDPESYRHYLAVLDAPPDGEGFARLMKAPKPWQP</sequence>
<dbReference type="PANTHER" id="PTHR35401">
    <property type="entry name" value="COPG FAMILY HELIX-TURN-HELIX PROTEIN-RELATED-RELATED"/>
    <property type="match status" value="1"/>
</dbReference>
<comment type="caution">
    <text evidence="7">The sequence shown here is derived from an EMBL/GenBank/DDBJ whole genome shotgun (WGS) entry which is preliminary data.</text>
</comment>
<dbReference type="Pfam" id="PF08681">
    <property type="entry name" value="TacA1"/>
    <property type="match status" value="1"/>
</dbReference>
<dbReference type="GO" id="GO:0006355">
    <property type="term" value="P:regulation of DNA-templated transcription"/>
    <property type="evidence" value="ECO:0007669"/>
    <property type="project" value="InterPro"/>
</dbReference>
<dbReference type="Proteomes" id="UP000564885">
    <property type="component" value="Unassembled WGS sequence"/>
</dbReference>
<dbReference type="SUPFAM" id="SSF47598">
    <property type="entry name" value="Ribbon-helix-helix"/>
    <property type="match status" value="1"/>
</dbReference>
<keyword evidence="4" id="KW-0238">DNA-binding</keyword>
<keyword evidence="5" id="KW-0804">Transcription</keyword>
<keyword evidence="3" id="KW-0805">Transcription regulation</keyword>
<evidence type="ECO:0000256" key="6">
    <source>
        <dbReference type="ARBA" id="ARBA00049988"/>
    </source>
</evidence>
<accession>A0A849I6F9</accession>
<gene>
    <name evidence="7" type="ORF">HJG44_04335</name>
</gene>
<evidence type="ECO:0000313" key="8">
    <source>
        <dbReference type="Proteomes" id="UP000564885"/>
    </source>
</evidence>
<dbReference type="InterPro" id="IPR010985">
    <property type="entry name" value="Ribbon_hlx_hlx"/>
</dbReference>
<evidence type="ECO:0000256" key="4">
    <source>
        <dbReference type="ARBA" id="ARBA00023125"/>
    </source>
</evidence>
<dbReference type="GO" id="GO:0003677">
    <property type="term" value="F:DNA binding"/>
    <property type="evidence" value="ECO:0007669"/>
    <property type="project" value="UniProtKB-KW"/>
</dbReference>
<organism evidence="7 8">
    <name type="scientific">Enterovirga aerilata</name>
    <dbReference type="NCBI Taxonomy" id="2730920"/>
    <lineage>
        <taxon>Bacteria</taxon>
        <taxon>Pseudomonadati</taxon>
        <taxon>Pseudomonadota</taxon>
        <taxon>Alphaproteobacteria</taxon>
        <taxon>Hyphomicrobiales</taxon>
        <taxon>Methylobacteriaceae</taxon>
        <taxon>Enterovirga</taxon>
    </lineage>
</organism>
<dbReference type="AlphaFoldDB" id="A0A849I6F9"/>
<keyword evidence="8" id="KW-1185">Reference proteome</keyword>
<dbReference type="PANTHER" id="PTHR35401:SF1">
    <property type="entry name" value="CYTOPLASMIC PROTEIN"/>
    <property type="match status" value="1"/>
</dbReference>
<evidence type="ECO:0000256" key="5">
    <source>
        <dbReference type="ARBA" id="ARBA00023163"/>
    </source>
</evidence>
<name>A0A849I6F9_9HYPH</name>
<protein>
    <submittedName>
        <fullName evidence="7">DUF1778 domain-containing protein</fullName>
    </submittedName>
</protein>
<dbReference type="Gene3D" id="1.20.5.780">
    <property type="entry name" value="Single helix bin"/>
    <property type="match status" value="1"/>
</dbReference>
<dbReference type="InterPro" id="IPR014795">
    <property type="entry name" value="TacA_1-like"/>
</dbReference>
<comment type="similarity">
    <text evidence="6">Belongs to the TacA antitoxin family.</text>
</comment>
<evidence type="ECO:0000256" key="3">
    <source>
        <dbReference type="ARBA" id="ARBA00023015"/>
    </source>
</evidence>
<dbReference type="EMBL" id="JABEPP010000001">
    <property type="protein sequence ID" value="NNM71627.1"/>
    <property type="molecule type" value="Genomic_DNA"/>
</dbReference>
<reference evidence="7 8" key="1">
    <citation type="submission" date="2020-04" db="EMBL/GenBank/DDBJ databases">
        <title>Enterovirga sp. isolate from soil.</title>
        <authorList>
            <person name="Chea S."/>
            <person name="Kim D.-U."/>
        </authorList>
    </citation>
    <scope>NUCLEOTIDE SEQUENCE [LARGE SCALE GENOMIC DNA]</scope>
    <source>
        <strain evidence="7 8">DB1703</strain>
    </source>
</reference>
<evidence type="ECO:0000256" key="1">
    <source>
        <dbReference type="ARBA" id="ARBA00022491"/>
    </source>
</evidence>
<evidence type="ECO:0000256" key="2">
    <source>
        <dbReference type="ARBA" id="ARBA00022649"/>
    </source>
</evidence>